<dbReference type="GO" id="GO:0006355">
    <property type="term" value="P:regulation of DNA-templated transcription"/>
    <property type="evidence" value="ECO:0007669"/>
    <property type="project" value="InterPro"/>
</dbReference>
<evidence type="ECO:0000259" key="1">
    <source>
        <dbReference type="PROSITE" id="PS50043"/>
    </source>
</evidence>
<dbReference type="PROSITE" id="PS00622">
    <property type="entry name" value="HTH_LUXR_1"/>
    <property type="match status" value="1"/>
</dbReference>
<dbReference type="AlphaFoldDB" id="A0A4Q7L0R9"/>
<dbReference type="Gene3D" id="3.40.50.300">
    <property type="entry name" value="P-loop containing nucleotide triphosphate hydrolases"/>
    <property type="match status" value="1"/>
</dbReference>
<dbReference type="GO" id="GO:0016887">
    <property type="term" value="F:ATP hydrolysis activity"/>
    <property type="evidence" value="ECO:0007669"/>
    <property type="project" value="InterPro"/>
</dbReference>
<dbReference type="PANTHER" id="PTHR47691:SF3">
    <property type="entry name" value="HTH-TYPE TRANSCRIPTIONAL REGULATOR RV0890C-RELATED"/>
    <property type="match status" value="1"/>
</dbReference>
<dbReference type="PRINTS" id="PR00038">
    <property type="entry name" value="HTHLUXR"/>
</dbReference>
<dbReference type="OrthoDB" id="9812579at2"/>
<dbReference type="SUPFAM" id="SSF52540">
    <property type="entry name" value="P-loop containing nucleoside triphosphate hydrolases"/>
    <property type="match status" value="1"/>
</dbReference>
<dbReference type="Pfam" id="PF25872">
    <property type="entry name" value="HTH_77"/>
    <property type="match status" value="1"/>
</dbReference>
<keyword evidence="2" id="KW-0723">Serine/threonine-protein kinase</keyword>
<dbReference type="GO" id="GO:0003677">
    <property type="term" value="F:DNA binding"/>
    <property type="evidence" value="ECO:0007669"/>
    <property type="project" value="InterPro"/>
</dbReference>
<dbReference type="InterPro" id="IPR016032">
    <property type="entry name" value="Sig_transdc_resp-reg_C-effctor"/>
</dbReference>
<reference evidence="2 3" key="1">
    <citation type="submission" date="2019-02" db="EMBL/GenBank/DDBJ databases">
        <title>Genomic Encyclopedia of Type Strains, Phase IV (KMG-IV): sequencing the most valuable type-strain genomes for metagenomic binning, comparative biology and taxonomic classification.</title>
        <authorList>
            <person name="Goeker M."/>
        </authorList>
    </citation>
    <scope>NUCLEOTIDE SEQUENCE [LARGE SCALE GENOMIC DNA]</scope>
    <source>
        <strain evidence="2 3">DSM 101727</strain>
    </source>
</reference>
<evidence type="ECO:0000313" key="2">
    <source>
        <dbReference type="EMBL" id="RZS43059.1"/>
    </source>
</evidence>
<dbReference type="Pfam" id="PF00196">
    <property type="entry name" value="GerE"/>
    <property type="match status" value="1"/>
</dbReference>
<dbReference type="GO" id="GO:0004674">
    <property type="term" value="F:protein serine/threonine kinase activity"/>
    <property type="evidence" value="ECO:0007669"/>
    <property type="project" value="UniProtKB-KW"/>
</dbReference>
<keyword evidence="3" id="KW-1185">Reference proteome</keyword>
<dbReference type="PROSITE" id="PS50043">
    <property type="entry name" value="HTH_LUXR_2"/>
    <property type="match status" value="1"/>
</dbReference>
<dbReference type="Gene3D" id="1.10.10.10">
    <property type="entry name" value="Winged helix-like DNA-binding domain superfamily/Winged helix DNA-binding domain"/>
    <property type="match status" value="1"/>
</dbReference>
<comment type="caution">
    <text evidence="2">The sequence shown here is derived from an EMBL/GenBank/DDBJ whole genome shotgun (WGS) entry which is preliminary data.</text>
</comment>
<dbReference type="EMBL" id="SGWQ01000002">
    <property type="protein sequence ID" value="RZS43059.1"/>
    <property type="molecule type" value="Genomic_DNA"/>
</dbReference>
<accession>A0A4Q7L0R9</accession>
<dbReference type="PANTHER" id="PTHR47691">
    <property type="entry name" value="REGULATOR-RELATED"/>
    <property type="match status" value="1"/>
</dbReference>
<dbReference type="SUPFAM" id="SSF46894">
    <property type="entry name" value="C-terminal effector domain of the bipartite response regulators"/>
    <property type="match status" value="1"/>
</dbReference>
<dbReference type="InterPro" id="IPR036388">
    <property type="entry name" value="WH-like_DNA-bd_sf"/>
</dbReference>
<dbReference type="InterPro" id="IPR049945">
    <property type="entry name" value="AAA_22"/>
</dbReference>
<protein>
    <submittedName>
        <fullName evidence="2">Non-specific serine/threonine protein kinase</fullName>
    </submittedName>
</protein>
<feature type="domain" description="HTH luxR-type" evidence="1">
    <location>
        <begin position="696"/>
        <end position="761"/>
    </location>
</feature>
<dbReference type="InterPro" id="IPR027417">
    <property type="entry name" value="P-loop_NTPase"/>
</dbReference>
<proteinExistence type="predicted"/>
<sequence>MSTGHFRPAHAAELTSYVGRERETVEARRLLSASRLVTLTGSGGVGKTRLALRVMREVADDFADGAVFVPLAELGEPALLTNTVGAELGLPEPTEQTVLDHLRSRNLLMVLDNCEHLIAACAKFVHLIVTSTEKVTLLATSRQSLDSAGERVMTVPGLSVPADDIGISPENVGGYDAVRLFVDRAREVWPSFQLTAENTAAVVRLNRQLEGVPLAIELAAARIRALSPEQIAERLQQHPVGLLAAKTGAVVERQQSLRATIDWSYALCSPGEQSLWARVSVFVGSFDLPTAEHVCAGNGIDAADILDLVDGLVGKSVLIRVEQADRVRYRLLETLREYGIERLEQAGELVRLQRRHQGWLAELADSFAADWVGPDQVAWVRRLRGEHANLRAAMMFCLQQPDTANLALRMTWQLRDYFAVRGFDTELGIWINRALAAAPPDAPDRVPGLAVSAIFAAVHNKPDVAAYLVDQVCRLATRRGDDLSGAWAAWARTIFAVIQNDAAGVVPDATEAAEVFGRHGLLGPRLTMLGSAASATIMSDPTAGRAGLAEIIEFCAQRHEYYQRSAALMLLARANVVLGDLADAERAAIDGLEAAAKLDNAFFGSLCLETLAWLASVTDRHERAALLLGAGESMYSDEGSLARHGRLDATWHRKGTDRARKALGEATFENALRRGRELPLAVAIHYAVHDELPRESTDAQNSLTKREVEIADLVAEGLTNRDIAARLTISIRTVDTHVNRILHKLGLANRASLAAWVADRRTSS</sequence>
<keyword evidence="2" id="KW-0418">Kinase</keyword>
<dbReference type="CDD" id="cd06170">
    <property type="entry name" value="LuxR_C_like"/>
    <property type="match status" value="1"/>
</dbReference>
<dbReference type="Pfam" id="PF13401">
    <property type="entry name" value="AAA_22"/>
    <property type="match status" value="1"/>
</dbReference>
<dbReference type="InterPro" id="IPR000792">
    <property type="entry name" value="Tscrpt_reg_LuxR_C"/>
</dbReference>
<gene>
    <name evidence="2" type="ORF">EV193_10235</name>
</gene>
<dbReference type="RefSeq" id="WP_130342958.1">
    <property type="nucleotide sequence ID" value="NZ_SGWQ01000002.1"/>
</dbReference>
<keyword evidence="2" id="KW-0808">Transferase</keyword>
<dbReference type="InterPro" id="IPR058852">
    <property type="entry name" value="HTH_77"/>
</dbReference>
<name>A0A4Q7L0R9_9PSEU</name>
<dbReference type="Proteomes" id="UP000294257">
    <property type="component" value="Unassembled WGS sequence"/>
</dbReference>
<organism evidence="2 3">
    <name type="scientific">Herbihabitans rhizosphaerae</name>
    <dbReference type="NCBI Taxonomy" id="1872711"/>
    <lineage>
        <taxon>Bacteria</taxon>
        <taxon>Bacillati</taxon>
        <taxon>Actinomycetota</taxon>
        <taxon>Actinomycetes</taxon>
        <taxon>Pseudonocardiales</taxon>
        <taxon>Pseudonocardiaceae</taxon>
        <taxon>Herbihabitans</taxon>
    </lineage>
</organism>
<evidence type="ECO:0000313" key="3">
    <source>
        <dbReference type="Proteomes" id="UP000294257"/>
    </source>
</evidence>
<dbReference type="SMART" id="SM00421">
    <property type="entry name" value="HTH_LUXR"/>
    <property type="match status" value="1"/>
</dbReference>
<dbReference type="PRINTS" id="PR00364">
    <property type="entry name" value="DISEASERSIST"/>
</dbReference>